<keyword evidence="9" id="KW-1185">Reference proteome</keyword>
<dbReference type="EMBL" id="FNPI01000015">
    <property type="protein sequence ID" value="SDZ50313.1"/>
    <property type="molecule type" value="Genomic_DNA"/>
</dbReference>
<sequence>MGVEQEIQIRLMELDDLDQVMEVEKDAFTSPWSRAAFVNEITTNQFAYYFVAIMGNRIIGYIGVWIIIDEAHITNIAIHSEYRRRGIGEKLLDGAMELAKMLGSKKMTLEVRVSNENAMRLYRKKGFQNGGIRKRYYTDNQEDAQIMWVKIT</sequence>
<dbReference type="InterPro" id="IPR050680">
    <property type="entry name" value="YpeA/RimI_acetyltransf"/>
</dbReference>
<organism evidence="8 9">
    <name type="scientific">Evansella caseinilytica</name>
    <dbReference type="NCBI Taxonomy" id="1503961"/>
    <lineage>
        <taxon>Bacteria</taxon>
        <taxon>Bacillati</taxon>
        <taxon>Bacillota</taxon>
        <taxon>Bacilli</taxon>
        <taxon>Bacillales</taxon>
        <taxon>Bacillaceae</taxon>
        <taxon>Evansella</taxon>
    </lineage>
</organism>
<dbReference type="Gene3D" id="3.40.630.30">
    <property type="match status" value="1"/>
</dbReference>
<dbReference type="Proteomes" id="UP000198935">
    <property type="component" value="Unassembled WGS sequence"/>
</dbReference>
<accession>A0A1H3TJ57</accession>
<dbReference type="PANTHER" id="PTHR43420:SF44">
    <property type="entry name" value="ACETYLTRANSFERASE YPEA"/>
    <property type="match status" value="1"/>
</dbReference>
<dbReference type="GO" id="GO:0005737">
    <property type="term" value="C:cytoplasm"/>
    <property type="evidence" value="ECO:0007669"/>
    <property type="project" value="UniProtKB-SubCell"/>
</dbReference>
<evidence type="ECO:0000256" key="4">
    <source>
        <dbReference type="ARBA" id="ARBA00023315"/>
    </source>
</evidence>
<comment type="function">
    <text evidence="5">Acetylates the N-terminal alanine of ribosomal protein bS18.</text>
</comment>
<protein>
    <recommendedName>
        <fullName evidence="5">[Ribosomal protein bS18]-alanine N-acetyltransferase</fullName>
        <ecNumber evidence="5">2.3.1.266</ecNumber>
    </recommendedName>
</protein>
<feature type="transmembrane region" description="Helical" evidence="6">
    <location>
        <begin position="46"/>
        <end position="68"/>
    </location>
</feature>
<dbReference type="EC" id="2.3.1.266" evidence="5"/>
<comment type="similarity">
    <text evidence="1 5">Belongs to the acetyltransferase family. RimI subfamily.</text>
</comment>
<keyword evidence="6" id="KW-1133">Transmembrane helix</keyword>
<keyword evidence="3 8" id="KW-0808">Transferase</keyword>
<reference evidence="9" key="1">
    <citation type="submission" date="2016-10" db="EMBL/GenBank/DDBJ databases">
        <authorList>
            <person name="Varghese N."/>
            <person name="Submissions S."/>
        </authorList>
    </citation>
    <scope>NUCLEOTIDE SEQUENCE [LARGE SCALE GENOMIC DNA]</scope>
    <source>
        <strain evidence="9">SP</strain>
    </source>
</reference>
<keyword evidence="6" id="KW-0472">Membrane</keyword>
<dbReference type="STRING" id="1503961.SAMN05421736_1156"/>
<dbReference type="Pfam" id="PF00583">
    <property type="entry name" value="Acetyltransf_1"/>
    <property type="match status" value="1"/>
</dbReference>
<evidence type="ECO:0000256" key="1">
    <source>
        <dbReference type="ARBA" id="ARBA00005395"/>
    </source>
</evidence>
<dbReference type="InterPro" id="IPR000182">
    <property type="entry name" value="GNAT_dom"/>
</dbReference>
<keyword evidence="4" id="KW-0012">Acyltransferase</keyword>
<evidence type="ECO:0000313" key="9">
    <source>
        <dbReference type="Proteomes" id="UP000198935"/>
    </source>
</evidence>
<dbReference type="PANTHER" id="PTHR43420">
    <property type="entry name" value="ACETYLTRANSFERASE"/>
    <property type="match status" value="1"/>
</dbReference>
<dbReference type="InterPro" id="IPR006464">
    <property type="entry name" value="AcTrfase_RimI/Ard1"/>
</dbReference>
<evidence type="ECO:0000313" key="8">
    <source>
        <dbReference type="EMBL" id="SDZ50313.1"/>
    </source>
</evidence>
<keyword evidence="6" id="KW-0812">Transmembrane</keyword>
<comment type="subcellular location">
    <subcellularLocation>
        <location evidence="5">Cytoplasm</location>
    </subcellularLocation>
</comment>
<dbReference type="SUPFAM" id="SSF55729">
    <property type="entry name" value="Acyl-CoA N-acyltransferases (Nat)"/>
    <property type="match status" value="1"/>
</dbReference>
<dbReference type="PROSITE" id="PS51186">
    <property type="entry name" value="GNAT"/>
    <property type="match status" value="1"/>
</dbReference>
<evidence type="ECO:0000256" key="3">
    <source>
        <dbReference type="ARBA" id="ARBA00022679"/>
    </source>
</evidence>
<evidence type="ECO:0000256" key="5">
    <source>
        <dbReference type="RuleBase" id="RU363094"/>
    </source>
</evidence>
<dbReference type="CDD" id="cd04301">
    <property type="entry name" value="NAT_SF"/>
    <property type="match status" value="1"/>
</dbReference>
<keyword evidence="2 5" id="KW-0963">Cytoplasm</keyword>
<name>A0A1H3TJ57_9BACI</name>
<evidence type="ECO:0000256" key="2">
    <source>
        <dbReference type="ARBA" id="ARBA00022490"/>
    </source>
</evidence>
<comment type="catalytic activity">
    <reaction evidence="5">
        <text>N-terminal L-alanyl-[ribosomal protein bS18] + acetyl-CoA = N-terminal N(alpha)-acetyl-L-alanyl-[ribosomal protein bS18] + CoA + H(+)</text>
        <dbReference type="Rhea" id="RHEA:43756"/>
        <dbReference type="Rhea" id="RHEA-COMP:10676"/>
        <dbReference type="Rhea" id="RHEA-COMP:10677"/>
        <dbReference type="ChEBI" id="CHEBI:15378"/>
        <dbReference type="ChEBI" id="CHEBI:57287"/>
        <dbReference type="ChEBI" id="CHEBI:57288"/>
        <dbReference type="ChEBI" id="CHEBI:64718"/>
        <dbReference type="ChEBI" id="CHEBI:83683"/>
        <dbReference type="EC" id="2.3.1.266"/>
    </reaction>
</comment>
<dbReference type="AlphaFoldDB" id="A0A1H3TJ57"/>
<dbReference type="NCBIfam" id="TIGR01575">
    <property type="entry name" value="rimI"/>
    <property type="match status" value="1"/>
</dbReference>
<feature type="domain" description="N-acetyltransferase" evidence="7">
    <location>
        <begin position="7"/>
        <end position="152"/>
    </location>
</feature>
<dbReference type="GO" id="GO:0008999">
    <property type="term" value="F:protein-N-terminal-alanine acetyltransferase activity"/>
    <property type="evidence" value="ECO:0007669"/>
    <property type="project" value="UniProtKB-EC"/>
</dbReference>
<dbReference type="InterPro" id="IPR016181">
    <property type="entry name" value="Acyl_CoA_acyltransferase"/>
</dbReference>
<evidence type="ECO:0000256" key="6">
    <source>
        <dbReference type="SAM" id="Phobius"/>
    </source>
</evidence>
<evidence type="ECO:0000259" key="7">
    <source>
        <dbReference type="PROSITE" id="PS51186"/>
    </source>
</evidence>
<gene>
    <name evidence="8" type="ORF">SAMN05421736_1156</name>
</gene>
<proteinExistence type="inferred from homology"/>
<dbReference type="OrthoDB" id="9794566at2"/>